<dbReference type="Proteomes" id="UP000091820">
    <property type="component" value="Unassembled WGS sequence"/>
</dbReference>
<feature type="compositionally biased region" description="Polar residues" evidence="1">
    <location>
        <begin position="341"/>
        <end position="359"/>
    </location>
</feature>
<sequence length="747" mass="85772">MFNMPNAVDRKFYEFSLQNDSELTISAKNFQFTYIKPEILERAIQKVNNHYERKDPTKTTNTVLTNFKKIMRDEASCQTHSEDFDTCESTMEDCDTDSIGSYATSSVHLKEYREPKPQWVEILEPNPKETSIEMHIKDECQLVVPPCEQYFDYFTMSYQNYGAHSLPGMLMNEITAENLRLPETKHVNTYEDSPMHNNYIAEDSDLEYEYYSRQTYTKYCKPRPVIKDSLTTSNDTGGEPHFIEIKDGINCFEMSCIRNASPIQFTEVTEETNEKASKATEATKETESPETTELTFNTNIKQTSDEQLKALPAPSPDSSTTTDTKKVSISKTQSKKGKIRSGQQQQSQVRTVNSANSRPGTPVSRYCGTTPDNYNPKAKDTHTESKSNTISTHPNDKDNDDMIKKKGKKSRTKNLIVSNSIEDLKMEKFSIFIKMTGTQEKIIEVLDTLRLSILKTNIPENAPDKSRQRKKAFECSVRFSRVFLCPLKAMINDLKFTPRAQFISLISNDACARISNIYTLLLQSLNTYKKQLDYFLLDHVPQKLTILIEMIYTTTSMCLKKKIFCTQDVVIDCLQQRCSKFIDFLMDMHEERLNHACQDYRKLTLEKAHSKYNLKMFMNDLNMYEPKLVSKQSPKKFCAKSKSKPKKTVTDVAKEDSFVHIKQKPAEDAISTQMQGLDDKKTSTSFCKIISQTYLKSDVEGSPRSAKATSVKIDKQVIETLQNITKEQVRQVFTPTFDLLGCSWPSW</sequence>
<dbReference type="VEuPathDB" id="VectorBase:GBRI000605"/>
<feature type="compositionally biased region" description="Basic and acidic residues" evidence="1">
    <location>
        <begin position="272"/>
        <end position="287"/>
    </location>
</feature>
<dbReference type="AlphaFoldDB" id="A0A1A9VZM8"/>
<evidence type="ECO:0000313" key="3">
    <source>
        <dbReference type="Proteomes" id="UP000091820"/>
    </source>
</evidence>
<protein>
    <submittedName>
        <fullName evidence="2">Uncharacterized protein</fullName>
    </submittedName>
</protein>
<feature type="compositionally biased region" description="Polar residues" evidence="1">
    <location>
        <begin position="289"/>
        <end position="302"/>
    </location>
</feature>
<organism evidence="2 3">
    <name type="scientific">Glossina brevipalpis</name>
    <dbReference type="NCBI Taxonomy" id="37001"/>
    <lineage>
        <taxon>Eukaryota</taxon>
        <taxon>Metazoa</taxon>
        <taxon>Ecdysozoa</taxon>
        <taxon>Arthropoda</taxon>
        <taxon>Hexapoda</taxon>
        <taxon>Insecta</taxon>
        <taxon>Pterygota</taxon>
        <taxon>Neoptera</taxon>
        <taxon>Endopterygota</taxon>
        <taxon>Diptera</taxon>
        <taxon>Brachycera</taxon>
        <taxon>Muscomorpha</taxon>
        <taxon>Hippoboscoidea</taxon>
        <taxon>Glossinidae</taxon>
        <taxon>Glossina</taxon>
    </lineage>
</organism>
<evidence type="ECO:0000313" key="2">
    <source>
        <dbReference type="EnsemblMetazoa" id="GBRI000605-PA"/>
    </source>
</evidence>
<feature type="compositionally biased region" description="Low complexity" evidence="1">
    <location>
        <begin position="316"/>
        <end position="332"/>
    </location>
</feature>
<feature type="region of interest" description="Disordered" evidence="1">
    <location>
        <begin position="267"/>
        <end position="412"/>
    </location>
</feature>
<dbReference type="EnsemblMetazoa" id="GBRI000605-RA">
    <property type="protein sequence ID" value="GBRI000605-PA"/>
    <property type="gene ID" value="GBRI000605"/>
</dbReference>
<dbReference type="STRING" id="37001.A0A1A9VZM8"/>
<reference evidence="3" key="1">
    <citation type="submission" date="2014-03" db="EMBL/GenBank/DDBJ databases">
        <authorList>
            <person name="Aksoy S."/>
            <person name="Warren W."/>
            <person name="Wilson R.K."/>
        </authorList>
    </citation>
    <scope>NUCLEOTIDE SEQUENCE [LARGE SCALE GENOMIC DNA]</scope>
    <source>
        <strain evidence="3">IAEA</strain>
    </source>
</reference>
<proteinExistence type="predicted"/>
<name>A0A1A9VZM8_9MUSC</name>
<keyword evidence="3" id="KW-1185">Reference proteome</keyword>
<reference evidence="2" key="2">
    <citation type="submission" date="2020-05" db="UniProtKB">
        <authorList>
            <consortium name="EnsemblMetazoa"/>
        </authorList>
    </citation>
    <scope>IDENTIFICATION</scope>
    <source>
        <strain evidence="2">IAEA</strain>
    </source>
</reference>
<evidence type="ECO:0000256" key="1">
    <source>
        <dbReference type="SAM" id="MobiDB-lite"/>
    </source>
</evidence>
<feature type="compositionally biased region" description="Basic and acidic residues" evidence="1">
    <location>
        <begin position="394"/>
        <end position="404"/>
    </location>
</feature>
<accession>A0A1A9VZM8</accession>